<name>A0ABY9WYD1_9BACT</name>
<dbReference type="Proteomes" id="UP001611383">
    <property type="component" value="Chromosome"/>
</dbReference>
<dbReference type="EMBL" id="CP043494">
    <property type="protein sequence ID" value="WNG48137.1"/>
    <property type="molecule type" value="Genomic_DNA"/>
</dbReference>
<reference evidence="1 2" key="1">
    <citation type="submission" date="2019-08" db="EMBL/GenBank/DDBJ databases">
        <title>Archangium and Cystobacter genomes.</title>
        <authorList>
            <person name="Chen I.-C.K."/>
            <person name="Wielgoss S."/>
        </authorList>
    </citation>
    <scope>NUCLEOTIDE SEQUENCE [LARGE SCALE GENOMIC DNA]</scope>
    <source>
        <strain evidence="1 2">Cbm 6</strain>
    </source>
</reference>
<evidence type="ECO:0000313" key="1">
    <source>
        <dbReference type="EMBL" id="WNG48137.1"/>
    </source>
</evidence>
<dbReference type="RefSeq" id="WP_395805286.1">
    <property type="nucleotide sequence ID" value="NZ_CP043494.1"/>
</dbReference>
<gene>
    <name evidence="1" type="ORF">F0U60_31350</name>
</gene>
<keyword evidence="2" id="KW-1185">Reference proteome</keyword>
<protein>
    <recommendedName>
        <fullName evidence="3">YkuD domain-containing protein</fullName>
    </recommendedName>
</protein>
<sequence>MAKPLRLFIRPPYIDDGTPAAWTRVHSYGPEPAPSTTVHTHTLLRTTGDGVLLAAADGKLSVLPPGAAALPPNEEVVAPDDTEPLPPTVTLYLHLSPTVAQEAAFRARAQEAGGLDGFAYLNVETDSLLTQLDDLLDVDSPPPGLVRVEMVSLMVRGVLDIPVTAGHAIGQASTHGAPAGSRQAGFTALSQRSPVDPSFVYDHMRAFLEDAQPVLDAFLVLAPKRWPAIDPGLTTDQAIQATTRAVFSMAVLDELKRSRSLTYAQWRQVGDNQKALYRQMLLARTGHAPAGSTAPHFEFNDLDWANLFQLEAITEFYAHFDDPWAAGAVPLEPTLPGPPPTPNPNFVPVDFLDPEGTAATAAGNVITLDGTADLNRVRANKDLLFLETDTARPNRHYKITSVNVANRTVRLQGTPTLTGGTSAWRISLRPVVVGIDALGGRLSGSAATVAAAPATETVSLDGTPNLRRVNPNFDTIYFPSDQARPKRTYRIIARDYTNHTVTLDGQPDFGGGTSAWHIPAGLSGEPPAMTYNLGPANPPTNAALALRYYDHFDATMFVVHNGAVHGKVRFSTYTSRNYAAGSGSLSSVRGNRRYDISSYRSGGSEFRNFCFKVTDPNAAYDGVREGRYYFTTPVTEDRVAPPANPADPGNGKTEIRIHDAHDTGNGSGSAGCITSPDYFTLRDYLIDRQQVDHEALNGPGTQDAQLAQLNGLGRQATHNAWNNNLAPNWTGKISGTLWVIRPDERPL</sequence>
<organism evidence="1 2">
    <name type="scientific">Archangium minus</name>
    <dbReference type="NCBI Taxonomy" id="83450"/>
    <lineage>
        <taxon>Bacteria</taxon>
        <taxon>Pseudomonadati</taxon>
        <taxon>Myxococcota</taxon>
        <taxon>Myxococcia</taxon>
        <taxon>Myxococcales</taxon>
        <taxon>Cystobacterineae</taxon>
        <taxon>Archangiaceae</taxon>
        <taxon>Archangium</taxon>
    </lineage>
</organism>
<evidence type="ECO:0000313" key="2">
    <source>
        <dbReference type="Proteomes" id="UP001611383"/>
    </source>
</evidence>
<evidence type="ECO:0008006" key="3">
    <source>
        <dbReference type="Google" id="ProtNLM"/>
    </source>
</evidence>
<proteinExistence type="predicted"/>
<accession>A0ABY9WYD1</accession>